<evidence type="ECO:0000313" key="1">
    <source>
        <dbReference type="EMBL" id="ABC74899.1"/>
    </source>
</evidence>
<proteinExistence type="predicted"/>
<dbReference type="Proteomes" id="UP000242804">
    <property type="component" value="Segment"/>
</dbReference>
<dbReference type="KEGG" id="vg:4179172"/>
<reference evidence="1 2" key="1">
    <citation type="journal article" date="2006" name="J. Virol.">
        <title>Sequence analysis and organization of the Neodiprion abietis nucleopolyhedrovirus genome.</title>
        <authorList>
            <person name="Duffy S.P."/>
            <person name="Young A.M."/>
            <person name="Morin B."/>
            <person name="Lucarotti C.J."/>
            <person name="Koop B.F."/>
            <person name="Levin D.B."/>
        </authorList>
    </citation>
    <scope>NUCLEOTIDE SEQUENCE [LARGE SCALE GENOMIC DNA]</scope>
</reference>
<sequence>MPEIIDRNTIVHCLPSLQNKLCIVMEKMSGVDLVLNVTQNKLCFTKPETFYSPIPNNYKLFIDVLKKRNYSTIMKQNFPQAHLMRFFGILNDDIFKIYHCVYHTLKTNGNVETIHCDWWAIRDIVRLFSIPVS</sequence>
<dbReference type="OrthoDB" id="32440at10239"/>
<dbReference type="RefSeq" id="YP_667873.1">
    <property type="nucleotide sequence ID" value="NC_008252.1"/>
</dbReference>
<name>Q0ZP55_9CBAC</name>
<organism evidence="1 2">
    <name type="scientific">Neodiprion abietis nucleopolyhedrovirus</name>
    <dbReference type="NCBI Taxonomy" id="204507"/>
    <lineage>
        <taxon>Viruses</taxon>
        <taxon>Viruses incertae sedis</taxon>
        <taxon>Naldaviricetes</taxon>
        <taxon>Lefavirales</taxon>
        <taxon>Baculoviridae</taxon>
        <taxon>Gammabaculovirus</taxon>
        <taxon>Gammabaculovirus neabietis</taxon>
    </lineage>
</organism>
<accession>Q0ZP55</accession>
<dbReference type="GeneID" id="4179172"/>
<evidence type="ECO:0000313" key="2">
    <source>
        <dbReference type="Proteomes" id="UP000242804"/>
    </source>
</evidence>
<keyword evidence="2" id="KW-1185">Reference proteome</keyword>
<dbReference type="EMBL" id="DQ317692">
    <property type="protein sequence ID" value="ABC74899.1"/>
    <property type="molecule type" value="Genomic_DNA"/>
</dbReference>
<protein>
    <submittedName>
        <fullName evidence="1">Uncharacterized protein</fullName>
    </submittedName>
</protein>